<dbReference type="SUPFAM" id="SSF46689">
    <property type="entry name" value="Homeodomain-like"/>
    <property type="match status" value="1"/>
</dbReference>
<sequence length="268" mass="31434">MNLEFYRPTLEALSPYIEGYYFISPSEHASNLHYWTFPNNFFIVSVSQDVAIEMGENKLFVRHSAQPTVLSNFVSRYTTPIEVLYDGPILEVTIYFKPLGINQFIKDPHTLFEQNTALDFNPFPDFIPNMTEILSTSDRILQRKKLEAYWLSKLQIKEFPPIKEVILALESEERIEGIAHKNGFSRQYLSKLFSKVVGKSPVEYRKIHRFRAAIAKQKNMKSLTELSHESLFYDQSHLIKDFKQFTSVSPYTFFKKVDTDQECLWLFI</sequence>
<accession>A0A2S7IQ18</accession>
<dbReference type="GO" id="GO:0003700">
    <property type="term" value="F:DNA-binding transcription factor activity"/>
    <property type="evidence" value="ECO:0007669"/>
    <property type="project" value="InterPro"/>
</dbReference>
<proteinExistence type="predicted"/>
<keyword evidence="1" id="KW-0805">Transcription regulation</keyword>
<dbReference type="Gene3D" id="1.10.10.60">
    <property type="entry name" value="Homeodomain-like"/>
    <property type="match status" value="1"/>
</dbReference>
<dbReference type="InterPro" id="IPR009057">
    <property type="entry name" value="Homeodomain-like_sf"/>
</dbReference>
<dbReference type="PROSITE" id="PS01124">
    <property type="entry name" value="HTH_ARAC_FAMILY_2"/>
    <property type="match status" value="1"/>
</dbReference>
<comment type="caution">
    <text evidence="5">The sequence shown here is derived from an EMBL/GenBank/DDBJ whole genome shotgun (WGS) entry which is preliminary data.</text>
</comment>
<dbReference type="SMART" id="SM00342">
    <property type="entry name" value="HTH_ARAC"/>
    <property type="match status" value="1"/>
</dbReference>
<name>A0A2S7IQ18_9BACT</name>
<evidence type="ECO:0000313" key="6">
    <source>
        <dbReference type="Proteomes" id="UP000239590"/>
    </source>
</evidence>
<dbReference type="AlphaFoldDB" id="A0A2S7IQ18"/>
<evidence type="ECO:0000259" key="4">
    <source>
        <dbReference type="PROSITE" id="PS01124"/>
    </source>
</evidence>
<evidence type="ECO:0000313" key="5">
    <source>
        <dbReference type="EMBL" id="PQA59728.1"/>
    </source>
</evidence>
<keyword evidence="6" id="KW-1185">Reference proteome</keyword>
<keyword evidence="2" id="KW-0238">DNA-binding</keyword>
<dbReference type="InterPro" id="IPR018060">
    <property type="entry name" value="HTH_AraC"/>
</dbReference>
<dbReference type="InterPro" id="IPR050204">
    <property type="entry name" value="AraC_XylS_family_regulators"/>
</dbReference>
<evidence type="ECO:0000256" key="2">
    <source>
        <dbReference type="ARBA" id="ARBA00023125"/>
    </source>
</evidence>
<gene>
    <name evidence="5" type="ORF">C5O19_08885</name>
</gene>
<evidence type="ECO:0000256" key="3">
    <source>
        <dbReference type="ARBA" id="ARBA00023163"/>
    </source>
</evidence>
<organism evidence="5 6">
    <name type="scientific">Siphonobacter curvatus</name>
    <dbReference type="NCBI Taxonomy" id="2094562"/>
    <lineage>
        <taxon>Bacteria</taxon>
        <taxon>Pseudomonadati</taxon>
        <taxon>Bacteroidota</taxon>
        <taxon>Cytophagia</taxon>
        <taxon>Cytophagales</taxon>
        <taxon>Cytophagaceae</taxon>
        <taxon>Siphonobacter</taxon>
    </lineage>
</organism>
<evidence type="ECO:0000256" key="1">
    <source>
        <dbReference type="ARBA" id="ARBA00023015"/>
    </source>
</evidence>
<feature type="domain" description="HTH araC/xylS-type" evidence="4">
    <location>
        <begin position="169"/>
        <end position="256"/>
    </location>
</feature>
<dbReference type="EMBL" id="PTRA01000001">
    <property type="protein sequence ID" value="PQA59728.1"/>
    <property type="molecule type" value="Genomic_DNA"/>
</dbReference>
<dbReference type="Pfam" id="PF12833">
    <property type="entry name" value="HTH_18"/>
    <property type="match status" value="1"/>
</dbReference>
<dbReference type="OrthoDB" id="635259at2"/>
<dbReference type="PANTHER" id="PTHR46796">
    <property type="entry name" value="HTH-TYPE TRANSCRIPTIONAL ACTIVATOR RHAS-RELATED"/>
    <property type="match status" value="1"/>
</dbReference>
<dbReference type="Proteomes" id="UP000239590">
    <property type="component" value="Unassembled WGS sequence"/>
</dbReference>
<protein>
    <submittedName>
        <fullName evidence="5">AraC family transcriptional regulator</fullName>
    </submittedName>
</protein>
<dbReference type="GO" id="GO:0043565">
    <property type="term" value="F:sequence-specific DNA binding"/>
    <property type="evidence" value="ECO:0007669"/>
    <property type="project" value="InterPro"/>
</dbReference>
<keyword evidence="3" id="KW-0804">Transcription</keyword>
<dbReference type="PANTHER" id="PTHR46796:SF13">
    <property type="entry name" value="HTH-TYPE TRANSCRIPTIONAL ACTIVATOR RHAS"/>
    <property type="match status" value="1"/>
</dbReference>
<reference evidence="6" key="1">
    <citation type="submission" date="2018-02" db="EMBL/GenBank/DDBJ databases">
        <title>Genome sequencing of Solimonas sp. HR-BB.</title>
        <authorList>
            <person name="Lee Y."/>
            <person name="Jeon C.O."/>
        </authorList>
    </citation>
    <scope>NUCLEOTIDE SEQUENCE [LARGE SCALE GENOMIC DNA]</scope>
    <source>
        <strain evidence="6">HR-U</strain>
    </source>
</reference>